<accession>A0A0F9JXP9</accession>
<evidence type="ECO:0000313" key="1">
    <source>
        <dbReference type="EMBL" id="KKM74579.1"/>
    </source>
</evidence>
<dbReference type="Gene3D" id="3.30.420.280">
    <property type="match status" value="1"/>
</dbReference>
<name>A0A0F9JXP9_9ZZZZ</name>
<proteinExistence type="predicted"/>
<protein>
    <recommendedName>
        <fullName evidence="2">Terminase large subunit gp17-like C-terminal domain-containing protein</fullName>
    </recommendedName>
</protein>
<dbReference type="AlphaFoldDB" id="A0A0F9JXP9"/>
<dbReference type="InterPro" id="IPR027417">
    <property type="entry name" value="P-loop_NTPase"/>
</dbReference>
<reference evidence="1" key="1">
    <citation type="journal article" date="2015" name="Nature">
        <title>Complex archaea that bridge the gap between prokaryotes and eukaryotes.</title>
        <authorList>
            <person name="Spang A."/>
            <person name="Saw J.H."/>
            <person name="Jorgensen S.L."/>
            <person name="Zaremba-Niedzwiedzka K."/>
            <person name="Martijn J."/>
            <person name="Lind A.E."/>
            <person name="van Eijk R."/>
            <person name="Schleper C."/>
            <person name="Guy L."/>
            <person name="Ettema T.J."/>
        </authorList>
    </citation>
    <scope>NUCLEOTIDE SEQUENCE</scope>
</reference>
<comment type="caution">
    <text evidence="1">The sequence shown here is derived from an EMBL/GenBank/DDBJ whole genome shotgun (WGS) entry which is preliminary data.</text>
</comment>
<dbReference type="EMBL" id="LAZR01009119">
    <property type="protein sequence ID" value="KKM74579.1"/>
    <property type="molecule type" value="Genomic_DNA"/>
</dbReference>
<dbReference type="Gene3D" id="3.40.50.300">
    <property type="entry name" value="P-loop containing nucleotide triphosphate hydrolases"/>
    <property type="match status" value="1"/>
</dbReference>
<gene>
    <name evidence="1" type="ORF">LCGC14_1398950</name>
</gene>
<evidence type="ECO:0008006" key="2">
    <source>
        <dbReference type="Google" id="ProtNLM"/>
    </source>
</evidence>
<organism evidence="1">
    <name type="scientific">marine sediment metagenome</name>
    <dbReference type="NCBI Taxonomy" id="412755"/>
    <lineage>
        <taxon>unclassified sequences</taxon>
        <taxon>metagenomes</taxon>
        <taxon>ecological metagenomes</taxon>
    </lineage>
</organism>
<sequence>TQRTVSYHNLHPGQQAVLASTAKIILMLAGTGGGKTKFGPIWCLEQHRKFPDQHGMIVAPHTVLEDTTQDLFLQLMDRKLHLGQWVNKQSRTWQWHGSEAKVFFCSSDTPESLEGKHAGWIWMDEFGQKQFPEEAWIAIKRRVGFHEASVLGTTTPYILHWILDLWDDAMINRYFSVPDMDKRATAIAAWEAGEPMDWGWLQETVQEKPDGDEDIEVIRFASIANPKYPLKSFERARKTETDWQFRMFYLAEQARSAGLIYGEVLDGIYVDELPDDAHGDAKAGRAAWPRYAGLDFGYDNPTHILFGALSPKSAGDVLYLYDEYVKRKVSDMENARAAHQREVRRAWGDSTAPTAIATYRKFGWDIAKAGRHEVRAGISEVIGRAKEGRLKIVRGACPVLDRQILTYVWDEKRPDTPVKKEDHGPDALRYLVHGLRRGQRKRRTTRIDFWNRGALA</sequence>
<feature type="non-terminal residue" evidence="1">
    <location>
        <position position="1"/>
    </location>
</feature>